<dbReference type="PROSITE" id="PS01010">
    <property type="entry name" value="CRISP_2"/>
    <property type="match status" value="1"/>
</dbReference>
<dbReference type="InterPro" id="IPR018244">
    <property type="entry name" value="Allrgn_V5/Tpx1_CS"/>
</dbReference>
<dbReference type="GO" id="GO:0098542">
    <property type="term" value="P:defense response to other organism"/>
    <property type="evidence" value="ECO:0007669"/>
    <property type="project" value="UniProtKB-ARBA"/>
</dbReference>
<dbReference type="Gene3D" id="3.40.33.10">
    <property type="entry name" value="CAP"/>
    <property type="match status" value="1"/>
</dbReference>
<evidence type="ECO:0000256" key="2">
    <source>
        <dbReference type="ARBA" id="ARBA00022729"/>
    </source>
</evidence>
<dbReference type="PRINTS" id="PR00837">
    <property type="entry name" value="V5TPXLIKE"/>
</dbReference>
<gene>
    <name evidence="8" type="ORF">POM88_048454</name>
</gene>
<evidence type="ECO:0000313" key="9">
    <source>
        <dbReference type="Proteomes" id="UP001237642"/>
    </source>
</evidence>
<reference evidence="8" key="2">
    <citation type="submission" date="2023-05" db="EMBL/GenBank/DDBJ databases">
        <authorList>
            <person name="Schelkunov M.I."/>
        </authorList>
    </citation>
    <scope>NUCLEOTIDE SEQUENCE</scope>
    <source>
        <strain evidence="8">Hsosn_3</strain>
        <tissue evidence="8">Leaf</tissue>
    </source>
</reference>
<protein>
    <submittedName>
        <fullName evidence="8">Pathogenesis-related protein 1-16</fullName>
    </submittedName>
</protein>
<evidence type="ECO:0000256" key="5">
    <source>
        <dbReference type="ARBA" id="ARBA00023265"/>
    </source>
</evidence>
<dbReference type="PANTHER" id="PTHR10334">
    <property type="entry name" value="CYSTEINE-RICH SECRETORY PROTEIN-RELATED"/>
    <property type="match status" value="1"/>
</dbReference>
<evidence type="ECO:0000313" key="8">
    <source>
        <dbReference type="EMBL" id="KAK1355198.1"/>
    </source>
</evidence>
<proteinExistence type="inferred from homology"/>
<evidence type="ECO:0000256" key="4">
    <source>
        <dbReference type="ARBA" id="ARBA00023157"/>
    </source>
</evidence>
<comment type="similarity">
    <text evidence="1">Belongs to the CRISP family.</text>
</comment>
<accession>A0AAD8GW96</accession>
<dbReference type="SUPFAM" id="SSF55797">
    <property type="entry name" value="PR-1-like"/>
    <property type="match status" value="1"/>
</dbReference>
<feature type="signal peptide" evidence="6">
    <location>
        <begin position="1"/>
        <end position="25"/>
    </location>
</feature>
<name>A0AAD8GW96_9APIA</name>
<sequence>MKLPMKLSITLVCALGFLMVHSSLAQNSPQDYLDAHNAARAAVNVEPIEWDQTVADYAMNYANQRSGDCVLQHSGGQYGENIYGGPGAGLGGYTAKDAVASWVGEEQYYDYSSNSCAQGQECRHYTQVVWRNSVRLGCARIECMNDGGLFIICSYDPPGNYEEQSPY</sequence>
<dbReference type="GO" id="GO:0005576">
    <property type="term" value="C:extracellular region"/>
    <property type="evidence" value="ECO:0007669"/>
    <property type="project" value="InterPro"/>
</dbReference>
<feature type="chain" id="PRO_5042250573" evidence="6">
    <location>
        <begin position="26"/>
        <end position="167"/>
    </location>
</feature>
<dbReference type="SMART" id="SM00198">
    <property type="entry name" value="SCP"/>
    <property type="match status" value="1"/>
</dbReference>
<dbReference type="Pfam" id="PF00188">
    <property type="entry name" value="CAP"/>
    <property type="match status" value="1"/>
</dbReference>
<dbReference type="EMBL" id="JAUIZM010000011">
    <property type="protein sequence ID" value="KAK1355198.1"/>
    <property type="molecule type" value="Genomic_DNA"/>
</dbReference>
<dbReference type="FunFam" id="3.40.33.10:FF:000006">
    <property type="entry name" value="Putative pathogenesis-related protein 1"/>
    <property type="match status" value="1"/>
</dbReference>
<evidence type="ECO:0000259" key="7">
    <source>
        <dbReference type="SMART" id="SM00198"/>
    </source>
</evidence>
<organism evidence="8 9">
    <name type="scientific">Heracleum sosnowskyi</name>
    <dbReference type="NCBI Taxonomy" id="360622"/>
    <lineage>
        <taxon>Eukaryota</taxon>
        <taxon>Viridiplantae</taxon>
        <taxon>Streptophyta</taxon>
        <taxon>Embryophyta</taxon>
        <taxon>Tracheophyta</taxon>
        <taxon>Spermatophyta</taxon>
        <taxon>Magnoliopsida</taxon>
        <taxon>eudicotyledons</taxon>
        <taxon>Gunneridae</taxon>
        <taxon>Pentapetalae</taxon>
        <taxon>asterids</taxon>
        <taxon>campanulids</taxon>
        <taxon>Apiales</taxon>
        <taxon>Apiaceae</taxon>
        <taxon>Apioideae</taxon>
        <taxon>apioid superclade</taxon>
        <taxon>Tordylieae</taxon>
        <taxon>Tordyliinae</taxon>
        <taxon>Heracleum</taxon>
    </lineage>
</organism>
<evidence type="ECO:0000256" key="6">
    <source>
        <dbReference type="SAM" id="SignalP"/>
    </source>
</evidence>
<keyword evidence="5" id="KW-0568">Pathogenesis-related protein</keyword>
<evidence type="ECO:0000256" key="1">
    <source>
        <dbReference type="ARBA" id="ARBA00009923"/>
    </source>
</evidence>
<dbReference type="InterPro" id="IPR001283">
    <property type="entry name" value="CRISP-related"/>
</dbReference>
<reference evidence="8" key="1">
    <citation type="submission" date="2023-02" db="EMBL/GenBank/DDBJ databases">
        <title>Genome of toxic invasive species Heracleum sosnowskyi carries increased number of genes despite the absence of recent whole-genome duplications.</title>
        <authorList>
            <person name="Schelkunov M."/>
            <person name="Shtratnikova V."/>
            <person name="Makarenko M."/>
            <person name="Klepikova A."/>
            <person name="Omelchenko D."/>
            <person name="Novikova G."/>
            <person name="Obukhova E."/>
            <person name="Bogdanov V."/>
            <person name="Penin A."/>
            <person name="Logacheva M."/>
        </authorList>
    </citation>
    <scope>NUCLEOTIDE SEQUENCE</scope>
    <source>
        <strain evidence="8">Hsosn_3</strain>
        <tissue evidence="8">Leaf</tissue>
    </source>
</reference>
<dbReference type="InterPro" id="IPR014044">
    <property type="entry name" value="CAP_dom"/>
</dbReference>
<keyword evidence="2 6" id="KW-0732">Signal</keyword>
<evidence type="ECO:0000256" key="3">
    <source>
        <dbReference type="ARBA" id="ARBA00022821"/>
    </source>
</evidence>
<dbReference type="CDD" id="cd05381">
    <property type="entry name" value="CAP_PR-1"/>
    <property type="match status" value="1"/>
</dbReference>
<comment type="caution">
    <text evidence="8">The sequence shown here is derived from an EMBL/GenBank/DDBJ whole genome shotgun (WGS) entry which is preliminary data.</text>
</comment>
<dbReference type="InterPro" id="IPR035940">
    <property type="entry name" value="CAP_sf"/>
</dbReference>
<dbReference type="PROSITE" id="PS01009">
    <property type="entry name" value="CRISP_1"/>
    <property type="match status" value="1"/>
</dbReference>
<dbReference type="Proteomes" id="UP001237642">
    <property type="component" value="Unassembled WGS sequence"/>
</dbReference>
<keyword evidence="9" id="KW-1185">Reference proteome</keyword>
<dbReference type="AlphaFoldDB" id="A0AAD8GW96"/>
<keyword evidence="4" id="KW-1015">Disulfide bond</keyword>
<keyword evidence="3" id="KW-0611">Plant defense</keyword>
<feature type="domain" description="SCP" evidence="7">
    <location>
        <begin position="27"/>
        <end position="163"/>
    </location>
</feature>